<keyword evidence="1" id="KW-0378">Hydrolase</keyword>
<dbReference type="Gene3D" id="1.10.150.240">
    <property type="entry name" value="Putative phosphatase, domain 2"/>
    <property type="match status" value="1"/>
</dbReference>
<protein>
    <submittedName>
        <fullName evidence="1">HAD-superfamily hydrolase</fullName>
    </submittedName>
</protein>
<dbReference type="AlphaFoldDB" id="A0A380LJX8"/>
<proteinExistence type="predicted"/>
<dbReference type="InterPro" id="IPR036412">
    <property type="entry name" value="HAD-like_sf"/>
</dbReference>
<dbReference type="Gene3D" id="3.40.50.1000">
    <property type="entry name" value="HAD superfamily/HAD-like"/>
    <property type="match status" value="1"/>
</dbReference>
<dbReference type="NCBIfam" id="TIGR01549">
    <property type="entry name" value="HAD-SF-IA-v1"/>
    <property type="match status" value="1"/>
</dbReference>
<organism evidence="1 2">
    <name type="scientific">Faecalicoccus pleomorphus</name>
    <dbReference type="NCBI Taxonomy" id="1323"/>
    <lineage>
        <taxon>Bacteria</taxon>
        <taxon>Bacillati</taxon>
        <taxon>Bacillota</taxon>
        <taxon>Erysipelotrichia</taxon>
        <taxon>Erysipelotrichales</taxon>
        <taxon>Erysipelotrichaceae</taxon>
        <taxon>Faecalicoccus</taxon>
    </lineage>
</organism>
<dbReference type="InterPro" id="IPR006439">
    <property type="entry name" value="HAD-SF_hydro_IA"/>
</dbReference>
<dbReference type="SFLD" id="SFLDG01129">
    <property type="entry name" value="C1.5:_HAD__Beta-PGM__Phosphata"/>
    <property type="match status" value="1"/>
</dbReference>
<reference evidence="1 2" key="1">
    <citation type="submission" date="2018-06" db="EMBL/GenBank/DDBJ databases">
        <authorList>
            <consortium name="Pathogen Informatics"/>
            <person name="Doyle S."/>
        </authorList>
    </citation>
    <scope>NUCLEOTIDE SEQUENCE [LARGE SCALE GENOMIC DNA]</scope>
    <source>
        <strain evidence="1 2">NCTC11087</strain>
    </source>
</reference>
<dbReference type="Pfam" id="PF13419">
    <property type="entry name" value="HAD_2"/>
    <property type="match status" value="1"/>
</dbReference>
<dbReference type="SUPFAM" id="SSF56784">
    <property type="entry name" value="HAD-like"/>
    <property type="match status" value="1"/>
</dbReference>
<gene>
    <name evidence="1" type="ORF">NCTC11087_00367</name>
</gene>
<sequence length="238" mass="27592">MKFLFDCDDTLYDLSWPFKMCLKEFQLPVPQEQIDSFYACYRAHGDAIFSKIQNNQITVDQSGAYRILKACEEYDIPFSEEDAVLFQQCYKHYQQKISMNPVFHAYFSSTESECGILTNGEDMHQRNKLSTLQVFSYIPANHIFTSGQIGVSKPDIRAFQYVMRALDEKPSDWVYIGDNYINDMEGAKKAGLHTIHFNRHHQKEGPCSDHVVYTEEELISLLRKLEGREKNGQILSEA</sequence>
<keyword evidence="2" id="KW-1185">Reference proteome</keyword>
<dbReference type="EMBL" id="UHFX01000003">
    <property type="protein sequence ID" value="SUO03505.1"/>
    <property type="molecule type" value="Genomic_DNA"/>
</dbReference>
<dbReference type="SFLD" id="SFLDS00003">
    <property type="entry name" value="Haloacid_Dehalogenase"/>
    <property type="match status" value="1"/>
</dbReference>
<dbReference type="GeneID" id="77461357"/>
<name>A0A380LJX8_9FIRM</name>
<dbReference type="RefSeq" id="WP_022789649.1">
    <property type="nucleotide sequence ID" value="NZ_UHFX01000003.1"/>
</dbReference>
<evidence type="ECO:0000313" key="2">
    <source>
        <dbReference type="Proteomes" id="UP000255523"/>
    </source>
</evidence>
<dbReference type="InterPro" id="IPR041492">
    <property type="entry name" value="HAD_2"/>
</dbReference>
<dbReference type="GO" id="GO:0016787">
    <property type="term" value="F:hydrolase activity"/>
    <property type="evidence" value="ECO:0007669"/>
    <property type="project" value="UniProtKB-KW"/>
</dbReference>
<dbReference type="InterPro" id="IPR023214">
    <property type="entry name" value="HAD_sf"/>
</dbReference>
<dbReference type="PANTHER" id="PTHR47478:SF1">
    <property type="entry name" value="PYRIMIDINE 5'-NUCLEOTIDASE YJJG"/>
    <property type="match status" value="1"/>
</dbReference>
<dbReference type="InterPro" id="IPR052550">
    <property type="entry name" value="Pyrimidine_5'-ntase_YjjG"/>
</dbReference>
<dbReference type="InterPro" id="IPR023198">
    <property type="entry name" value="PGP-like_dom2"/>
</dbReference>
<dbReference type="Proteomes" id="UP000255523">
    <property type="component" value="Unassembled WGS sequence"/>
</dbReference>
<accession>A0A380LJX8</accession>
<dbReference type="OrthoDB" id="25198at2"/>
<evidence type="ECO:0000313" key="1">
    <source>
        <dbReference type="EMBL" id="SUO03505.1"/>
    </source>
</evidence>
<dbReference type="PANTHER" id="PTHR47478">
    <property type="match status" value="1"/>
</dbReference>